<dbReference type="AlphaFoldDB" id="A0A2W5VEK1"/>
<dbReference type="InterPro" id="IPR003709">
    <property type="entry name" value="VanY-like_core_dom"/>
</dbReference>
<dbReference type="Gene3D" id="3.30.1380.10">
    <property type="match status" value="1"/>
</dbReference>
<dbReference type="InterPro" id="IPR036365">
    <property type="entry name" value="PGBD-like_sf"/>
</dbReference>
<dbReference type="Gene3D" id="1.10.101.10">
    <property type="entry name" value="PGBD-like superfamily/PGBD"/>
    <property type="match status" value="3"/>
</dbReference>
<organism evidence="4 5">
    <name type="scientific">Archangium gephyra</name>
    <dbReference type="NCBI Taxonomy" id="48"/>
    <lineage>
        <taxon>Bacteria</taxon>
        <taxon>Pseudomonadati</taxon>
        <taxon>Myxococcota</taxon>
        <taxon>Myxococcia</taxon>
        <taxon>Myxococcales</taxon>
        <taxon>Cystobacterineae</taxon>
        <taxon>Archangiaceae</taxon>
        <taxon>Archangium</taxon>
    </lineage>
</organism>
<dbReference type="Pfam" id="PF01471">
    <property type="entry name" value="PG_binding_1"/>
    <property type="match status" value="3"/>
</dbReference>
<feature type="compositionally biased region" description="Low complexity" evidence="1">
    <location>
        <begin position="156"/>
        <end position="169"/>
    </location>
</feature>
<dbReference type="Proteomes" id="UP000249061">
    <property type="component" value="Unassembled WGS sequence"/>
</dbReference>
<protein>
    <submittedName>
        <fullName evidence="4">Peptidase</fullName>
    </submittedName>
</protein>
<dbReference type="SUPFAM" id="SSF55166">
    <property type="entry name" value="Hedgehog/DD-peptidase"/>
    <property type="match status" value="1"/>
</dbReference>
<evidence type="ECO:0000259" key="2">
    <source>
        <dbReference type="Pfam" id="PF01471"/>
    </source>
</evidence>
<feature type="domain" description="Peptidoglycan binding-like" evidence="2">
    <location>
        <begin position="99"/>
        <end position="154"/>
    </location>
</feature>
<sequence length="372" mass="38295">MTVSAVRTAARVATTSTPTLRQGSSGAAVTSLQNKLRAKGYNIAVDGQFGPATKNAVIAFQRANGLSADGVVGPKTWTKLNAAPPPAASSTPTLRQGSSGAAVRTLQTRLRAHGHNVAVDGQFGPGTKNAVLAFQRAKGLSADGVVGPNTWSKLNAAPPSSSPPVAGSPTLKQGANGAAVRDLQTRLRAHGYNVSVDGQFGPGTAGAVRAFQAWKGLGVDGVVGPRTWQALRAAPTGSPPSQGGTTVTGYVNGRPTTITVSSVGNGQTMRSDAAARFNSMKAAAARAGITLHVNSGFRTMAQQRYLYDLYISGRGNLAARPGYSNHQGGVSADINVPGGYGGATYRWLQANARSYGFVNDVGGEPWHWTFRG</sequence>
<dbReference type="InterPro" id="IPR058193">
    <property type="entry name" value="VanY/YodJ_core_dom"/>
</dbReference>
<dbReference type="GO" id="GO:0008233">
    <property type="term" value="F:peptidase activity"/>
    <property type="evidence" value="ECO:0007669"/>
    <property type="project" value="InterPro"/>
</dbReference>
<evidence type="ECO:0000313" key="5">
    <source>
        <dbReference type="Proteomes" id="UP000249061"/>
    </source>
</evidence>
<gene>
    <name evidence="4" type="ORF">DI536_10750</name>
</gene>
<evidence type="ECO:0000313" key="4">
    <source>
        <dbReference type="EMBL" id="PZR14524.1"/>
    </source>
</evidence>
<comment type="caution">
    <text evidence="4">The sequence shown here is derived from an EMBL/GenBank/DDBJ whole genome shotgun (WGS) entry which is preliminary data.</text>
</comment>
<dbReference type="GO" id="GO:0006508">
    <property type="term" value="P:proteolysis"/>
    <property type="evidence" value="ECO:0007669"/>
    <property type="project" value="InterPro"/>
</dbReference>
<dbReference type="EMBL" id="QFQP01000007">
    <property type="protein sequence ID" value="PZR14524.1"/>
    <property type="molecule type" value="Genomic_DNA"/>
</dbReference>
<evidence type="ECO:0000256" key="1">
    <source>
        <dbReference type="SAM" id="MobiDB-lite"/>
    </source>
</evidence>
<feature type="compositionally biased region" description="Polar residues" evidence="1">
    <location>
        <begin position="239"/>
        <end position="252"/>
    </location>
</feature>
<dbReference type="PANTHER" id="PTHR41533:SF1">
    <property type="entry name" value="L,D-TRANSPEPTIDASE YCBB-RELATED"/>
    <property type="match status" value="1"/>
</dbReference>
<feature type="domain" description="D-alanyl-D-alanine carboxypeptidase-like core" evidence="3">
    <location>
        <begin position="268"/>
        <end position="372"/>
    </location>
</feature>
<dbReference type="PANTHER" id="PTHR41533">
    <property type="entry name" value="L,D-TRANSPEPTIDASE HI_1667-RELATED"/>
    <property type="match status" value="1"/>
</dbReference>
<dbReference type="SUPFAM" id="SSF47090">
    <property type="entry name" value="PGBD-like"/>
    <property type="match status" value="3"/>
</dbReference>
<proteinExistence type="predicted"/>
<reference evidence="4 5" key="1">
    <citation type="submission" date="2017-08" db="EMBL/GenBank/DDBJ databases">
        <title>Infants hospitalized years apart are colonized by the same room-sourced microbial strains.</title>
        <authorList>
            <person name="Brooks B."/>
            <person name="Olm M.R."/>
            <person name="Firek B.A."/>
            <person name="Baker R."/>
            <person name="Thomas B.C."/>
            <person name="Morowitz M.J."/>
            <person name="Banfield J.F."/>
        </authorList>
    </citation>
    <scope>NUCLEOTIDE SEQUENCE [LARGE SCALE GENOMIC DNA]</scope>
    <source>
        <strain evidence="4">S2_003_000_R2_14</strain>
    </source>
</reference>
<dbReference type="CDD" id="cd14852">
    <property type="entry name" value="LD-carboxypeptidase"/>
    <property type="match status" value="1"/>
</dbReference>
<dbReference type="InterPro" id="IPR036366">
    <property type="entry name" value="PGBDSf"/>
</dbReference>
<accession>A0A2W5VEK1</accession>
<feature type="region of interest" description="Disordered" evidence="1">
    <location>
        <begin position="151"/>
        <end position="176"/>
    </location>
</feature>
<dbReference type="InterPro" id="IPR052905">
    <property type="entry name" value="LD-transpeptidase_YkuD-like"/>
</dbReference>
<dbReference type="InterPro" id="IPR002477">
    <property type="entry name" value="Peptidoglycan-bd-like"/>
</dbReference>
<dbReference type="Pfam" id="PF02557">
    <property type="entry name" value="VanY"/>
    <property type="match status" value="1"/>
</dbReference>
<feature type="domain" description="Peptidoglycan binding-like" evidence="2">
    <location>
        <begin position="176"/>
        <end position="231"/>
    </location>
</feature>
<dbReference type="InterPro" id="IPR009045">
    <property type="entry name" value="Zn_M74/Hedgehog-like"/>
</dbReference>
<feature type="region of interest" description="Disordered" evidence="1">
    <location>
        <begin position="233"/>
        <end position="252"/>
    </location>
</feature>
<name>A0A2W5VEK1_9BACT</name>
<evidence type="ECO:0000259" key="3">
    <source>
        <dbReference type="Pfam" id="PF02557"/>
    </source>
</evidence>
<feature type="domain" description="Peptidoglycan binding-like" evidence="2">
    <location>
        <begin position="25"/>
        <end position="80"/>
    </location>
</feature>